<dbReference type="UniPathway" id="UPA00288">
    <property type="reaction ID" value="UER01023"/>
</dbReference>
<evidence type="ECO:0000256" key="4">
    <source>
        <dbReference type="ARBA" id="ARBA00011738"/>
    </source>
</evidence>
<dbReference type="PIRSF" id="PIRSF000412">
    <property type="entry name" value="SHMT"/>
    <property type="match status" value="1"/>
</dbReference>
<accession>A0A1F4PPL7</accession>
<dbReference type="SUPFAM" id="SSF53383">
    <property type="entry name" value="PLP-dependent transferases"/>
    <property type="match status" value="1"/>
</dbReference>
<comment type="similarity">
    <text evidence="3 9">Belongs to the SHMT family.</text>
</comment>
<dbReference type="Proteomes" id="UP000179010">
    <property type="component" value="Unassembled WGS sequence"/>
</dbReference>
<keyword evidence="8 9" id="KW-0663">Pyridoxal phosphate</keyword>
<dbReference type="GO" id="GO:0030170">
    <property type="term" value="F:pyridoxal phosphate binding"/>
    <property type="evidence" value="ECO:0007669"/>
    <property type="project" value="UniProtKB-UniRule"/>
</dbReference>
<feature type="domain" description="Serine hydroxymethyltransferase-like" evidence="11">
    <location>
        <begin position="3"/>
        <end position="371"/>
    </location>
</feature>
<dbReference type="InterPro" id="IPR019798">
    <property type="entry name" value="Ser_HO-MeTrfase_PLP_BS"/>
</dbReference>
<dbReference type="InterPro" id="IPR015422">
    <property type="entry name" value="PyrdxlP-dep_Trfase_small"/>
</dbReference>
<comment type="pathway">
    <text evidence="9">One-carbon metabolism; tetrahydrofolate interconversion.</text>
</comment>
<evidence type="ECO:0000256" key="5">
    <source>
        <dbReference type="ARBA" id="ARBA00022490"/>
    </source>
</evidence>
<evidence type="ECO:0000313" key="12">
    <source>
        <dbReference type="EMBL" id="OGB85608.1"/>
    </source>
</evidence>
<keyword evidence="12" id="KW-0489">Methyltransferase</keyword>
<comment type="caution">
    <text evidence="12">The sequence shown here is derived from an EMBL/GenBank/DDBJ whole genome shotgun (WGS) entry which is preliminary data.</text>
</comment>
<gene>
    <name evidence="9 12" type="primary">glyA</name>
    <name evidence="12" type="ORF">A2994_01155</name>
</gene>
<dbReference type="NCBIfam" id="NF000586">
    <property type="entry name" value="PRK00011.1"/>
    <property type="match status" value="1"/>
</dbReference>
<dbReference type="GO" id="GO:0005829">
    <property type="term" value="C:cytosol"/>
    <property type="evidence" value="ECO:0007669"/>
    <property type="project" value="TreeGrafter"/>
</dbReference>
<dbReference type="PANTHER" id="PTHR11680:SF35">
    <property type="entry name" value="SERINE HYDROXYMETHYLTRANSFERASE 1"/>
    <property type="match status" value="1"/>
</dbReference>
<dbReference type="PANTHER" id="PTHR11680">
    <property type="entry name" value="SERINE HYDROXYMETHYLTRANSFERASE"/>
    <property type="match status" value="1"/>
</dbReference>
<keyword evidence="7 9" id="KW-0808">Transferase</keyword>
<feature type="binding site" evidence="9">
    <location>
        <position position="109"/>
    </location>
    <ligand>
        <name>(6S)-5,6,7,8-tetrahydrofolate</name>
        <dbReference type="ChEBI" id="CHEBI:57453"/>
    </ligand>
</feature>
<comment type="subunit">
    <text evidence="4 9">Homodimer.</text>
</comment>
<dbReference type="GO" id="GO:0032259">
    <property type="term" value="P:methylation"/>
    <property type="evidence" value="ECO:0007669"/>
    <property type="project" value="UniProtKB-KW"/>
</dbReference>
<dbReference type="GO" id="GO:0035999">
    <property type="term" value="P:tetrahydrofolate interconversion"/>
    <property type="evidence" value="ECO:0007669"/>
    <property type="project" value="UniProtKB-UniRule"/>
</dbReference>
<reference evidence="12 13" key="1">
    <citation type="journal article" date="2016" name="Nat. Commun.">
        <title>Thousands of microbial genomes shed light on interconnected biogeochemical processes in an aquifer system.</title>
        <authorList>
            <person name="Anantharaman K."/>
            <person name="Brown C.T."/>
            <person name="Hug L.A."/>
            <person name="Sharon I."/>
            <person name="Castelle C.J."/>
            <person name="Probst A.J."/>
            <person name="Thomas B.C."/>
            <person name="Singh A."/>
            <person name="Wilkins M.J."/>
            <person name="Karaoz U."/>
            <person name="Brodie E.L."/>
            <person name="Williams K.H."/>
            <person name="Hubbard S.S."/>
            <person name="Banfield J.F."/>
        </authorList>
    </citation>
    <scope>NUCLEOTIDE SEQUENCE [LARGE SCALE GENOMIC DNA]</scope>
</reference>
<comment type="function">
    <text evidence="9">Catalyzes the reversible interconversion of serine and glycine with tetrahydrofolate (THF) serving as the one-carbon carrier. This reaction serves as the major source of one-carbon groups required for the biosynthesis of purines, thymidylate, methionine, and other important biomolecules. Also exhibits THF-independent aldolase activity toward beta-hydroxyamino acids, producing glycine and aldehydes, via a retro-aldol mechanism.</text>
</comment>
<protein>
    <recommendedName>
        <fullName evidence="9">Serine hydroxymethyltransferase</fullName>
        <shortName evidence="9">SHMT</shortName>
        <shortName evidence="9">Serine methylase</shortName>
        <ecNumber evidence="9">2.1.2.1</ecNumber>
    </recommendedName>
</protein>
<dbReference type="CDD" id="cd00378">
    <property type="entry name" value="SHMT"/>
    <property type="match status" value="1"/>
</dbReference>
<evidence type="ECO:0000256" key="9">
    <source>
        <dbReference type="HAMAP-Rule" id="MF_00051"/>
    </source>
</evidence>
<dbReference type="InterPro" id="IPR039429">
    <property type="entry name" value="SHMT-like_dom"/>
</dbReference>
<evidence type="ECO:0000256" key="1">
    <source>
        <dbReference type="ARBA" id="ARBA00001933"/>
    </source>
</evidence>
<dbReference type="PROSITE" id="PS00096">
    <property type="entry name" value="SHMT"/>
    <property type="match status" value="1"/>
</dbReference>
<keyword evidence="5 9" id="KW-0963">Cytoplasm</keyword>
<dbReference type="STRING" id="1798539.A2994_01155"/>
<feature type="site" description="Plays an important role in substrate specificity" evidence="9">
    <location>
        <position position="217"/>
    </location>
</feature>
<dbReference type="GO" id="GO:0019264">
    <property type="term" value="P:glycine biosynthetic process from serine"/>
    <property type="evidence" value="ECO:0007669"/>
    <property type="project" value="UniProtKB-UniRule"/>
</dbReference>
<comment type="catalytic activity">
    <reaction evidence="9">
        <text>(6R)-5,10-methylene-5,6,7,8-tetrahydrofolate + glycine + H2O = (6S)-5,6,7,8-tetrahydrofolate + L-serine</text>
        <dbReference type="Rhea" id="RHEA:15481"/>
        <dbReference type="ChEBI" id="CHEBI:15377"/>
        <dbReference type="ChEBI" id="CHEBI:15636"/>
        <dbReference type="ChEBI" id="CHEBI:33384"/>
        <dbReference type="ChEBI" id="CHEBI:57305"/>
        <dbReference type="ChEBI" id="CHEBI:57453"/>
        <dbReference type="EC" id="2.1.2.1"/>
    </reaction>
</comment>
<dbReference type="Pfam" id="PF00464">
    <property type="entry name" value="SHMT"/>
    <property type="match status" value="1"/>
</dbReference>
<feature type="modified residue" description="N6-(pyridoxal phosphate)lysine" evidence="9 10">
    <location>
        <position position="218"/>
    </location>
</feature>
<dbReference type="EC" id="2.1.2.1" evidence="9"/>
<dbReference type="Gene3D" id="3.40.640.10">
    <property type="entry name" value="Type I PLP-dependent aspartate aminotransferase-like (Major domain)"/>
    <property type="match status" value="1"/>
</dbReference>
<evidence type="ECO:0000256" key="6">
    <source>
        <dbReference type="ARBA" id="ARBA00022563"/>
    </source>
</evidence>
<dbReference type="InterPro" id="IPR015424">
    <property type="entry name" value="PyrdxlP-dep_Trfase"/>
</dbReference>
<dbReference type="InterPro" id="IPR049943">
    <property type="entry name" value="Ser_HO-MeTrfase-like"/>
</dbReference>
<dbReference type="EMBL" id="METE01000002">
    <property type="protein sequence ID" value="OGB85608.1"/>
    <property type="molecule type" value="Genomic_DNA"/>
</dbReference>
<dbReference type="FunFam" id="3.40.640.10:FF:000001">
    <property type="entry name" value="Serine hydroxymethyltransferase"/>
    <property type="match status" value="1"/>
</dbReference>
<evidence type="ECO:0000256" key="7">
    <source>
        <dbReference type="ARBA" id="ARBA00022679"/>
    </source>
</evidence>
<sequence length="403" mass="43805">MSIKELIKKEEKRQQDNLSLIASENHTSKAVREAVGSVLMNKYAEGYPGKRYYGGNQIIDQVELEAISSAKKIFKAEHANVQPYSGTPANLAIYAGLIALGDTVMGMDLSHGGHLSHGHKVSLSGKSYKFVQYGVNPETGLLDYEEIRRMARIFKPKLIVCGATAYPREIDFKRFAEIAHEVGAYCLADISHIAGLVVGGVHQSPVPYCDVVMTTTHKTLRGPRGAIILCKKELADKIDKAVFPGIQGGPHENVIAGKAICFEEAAKPAFRTYAKQIVKNSQRLADTLQQLGITICSGGTDTHLILVDLSSIGVTGKEAETALEKVGIVVNKNMIPGDTRSPFDPSGIRLGVPAVTTRGMKELEMFKLAGLINRVVREPGSRVVLESVKREVATLCRKFPVPK</sequence>
<dbReference type="Gene3D" id="3.90.1150.10">
    <property type="entry name" value="Aspartate Aminotransferase, domain 1"/>
    <property type="match status" value="1"/>
</dbReference>
<evidence type="ECO:0000256" key="8">
    <source>
        <dbReference type="ARBA" id="ARBA00022898"/>
    </source>
</evidence>
<keyword evidence="9" id="KW-0028">Amino-acid biosynthesis</keyword>
<evidence type="ECO:0000256" key="10">
    <source>
        <dbReference type="PIRSR" id="PIRSR000412-50"/>
    </source>
</evidence>
<feature type="binding site" evidence="9">
    <location>
        <begin position="341"/>
        <end position="343"/>
    </location>
    <ligand>
        <name>(6S)-5,6,7,8-tetrahydrofolate</name>
        <dbReference type="ChEBI" id="CHEBI:57453"/>
    </ligand>
</feature>
<dbReference type="GO" id="GO:0004372">
    <property type="term" value="F:glycine hydroxymethyltransferase activity"/>
    <property type="evidence" value="ECO:0007669"/>
    <property type="project" value="UniProtKB-UniRule"/>
</dbReference>
<comment type="cofactor">
    <cofactor evidence="1 9 10">
        <name>pyridoxal 5'-phosphate</name>
        <dbReference type="ChEBI" id="CHEBI:597326"/>
    </cofactor>
</comment>
<proteinExistence type="inferred from homology"/>
<dbReference type="UniPathway" id="UPA00193"/>
<evidence type="ECO:0000256" key="3">
    <source>
        <dbReference type="ARBA" id="ARBA00006376"/>
    </source>
</evidence>
<dbReference type="AlphaFoldDB" id="A0A1F4PPL7"/>
<evidence type="ECO:0000256" key="2">
    <source>
        <dbReference type="ARBA" id="ARBA00004496"/>
    </source>
</evidence>
<comment type="caution">
    <text evidence="9">Lacks conserved residue(s) required for the propagation of feature annotation.</text>
</comment>
<feature type="binding site" evidence="9">
    <location>
        <begin position="113"/>
        <end position="115"/>
    </location>
    <ligand>
        <name>(6S)-5,6,7,8-tetrahydrofolate</name>
        <dbReference type="ChEBI" id="CHEBI:57453"/>
    </ligand>
</feature>
<evidence type="ECO:0000313" key="13">
    <source>
        <dbReference type="Proteomes" id="UP000179010"/>
    </source>
</evidence>
<dbReference type="InterPro" id="IPR015421">
    <property type="entry name" value="PyrdxlP-dep_Trfase_major"/>
</dbReference>
<dbReference type="GO" id="GO:0008168">
    <property type="term" value="F:methyltransferase activity"/>
    <property type="evidence" value="ECO:0007669"/>
    <property type="project" value="UniProtKB-KW"/>
</dbReference>
<comment type="subcellular location">
    <subcellularLocation>
        <location evidence="2 9">Cytoplasm</location>
    </subcellularLocation>
</comment>
<name>A0A1F4PPL7_UNCK3</name>
<dbReference type="InterPro" id="IPR001085">
    <property type="entry name" value="Ser_HO-MeTrfase"/>
</dbReference>
<dbReference type="HAMAP" id="MF_00051">
    <property type="entry name" value="SHMT"/>
    <property type="match status" value="1"/>
</dbReference>
<keyword evidence="6 9" id="KW-0554">One-carbon metabolism</keyword>
<organism evidence="12 13">
    <name type="scientific">candidate division Kazan bacterium RIFCSPLOWO2_01_FULL_48_13</name>
    <dbReference type="NCBI Taxonomy" id="1798539"/>
    <lineage>
        <taxon>Bacteria</taxon>
        <taxon>Bacteria division Kazan-3B-28</taxon>
    </lineage>
</organism>
<evidence type="ECO:0000259" key="11">
    <source>
        <dbReference type="Pfam" id="PF00464"/>
    </source>
</evidence>
<comment type="pathway">
    <text evidence="9">Amino-acid biosynthesis; glycine biosynthesis; glycine from L-serine: step 1/1.</text>
</comment>